<dbReference type="SUPFAM" id="SSF53474">
    <property type="entry name" value="alpha/beta-Hydrolases"/>
    <property type="match status" value="1"/>
</dbReference>
<evidence type="ECO:0000313" key="7">
    <source>
        <dbReference type="EMBL" id="RWS21580.1"/>
    </source>
</evidence>
<dbReference type="Gene3D" id="3.40.50.1820">
    <property type="entry name" value="alpha/beta hydrolase"/>
    <property type="match status" value="1"/>
</dbReference>
<proteinExistence type="inferred from homology"/>
<dbReference type="GO" id="GO:0016042">
    <property type="term" value="P:lipid catabolic process"/>
    <property type="evidence" value="ECO:0007669"/>
    <property type="project" value="TreeGrafter"/>
</dbReference>
<dbReference type="STRING" id="299467.A0A443S219"/>
<dbReference type="PANTHER" id="PTHR11610:SF173">
    <property type="entry name" value="LIPASE DOMAIN-CONTAINING PROTEIN-RELATED"/>
    <property type="match status" value="1"/>
</dbReference>
<evidence type="ECO:0000256" key="4">
    <source>
        <dbReference type="RuleBase" id="RU004262"/>
    </source>
</evidence>
<evidence type="ECO:0000256" key="2">
    <source>
        <dbReference type="ARBA" id="ARBA00010701"/>
    </source>
</evidence>
<comment type="similarity">
    <text evidence="2 4">Belongs to the AB hydrolase superfamily. Lipase family.</text>
</comment>
<reference evidence="7 8" key="1">
    <citation type="journal article" date="2018" name="Gigascience">
        <title>Genomes of trombidid mites reveal novel predicted allergens and laterally-transferred genes associated with secondary metabolism.</title>
        <authorList>
            <person name="Dong X."/>
            <person name="Chaisiri K."/>
            <person name="Xia D."/>
            <person name="Armstrong S.D."/>
            <person name="Fang Y."/>
            <person name="Donnelly M.J."/>
            <person name="Kadowaki T."/>
            <person name="McGarry J.W."/>
            <person name="Darby A.C."/>
            <person name="Makepeace B.L."/>
        </authorList>
    </citation>
    <scope>NUCLEOTIDE SEQUENCE [LARGE SCALE GENOMIC DNA]</scope>
    <source>
        <strain evidence="7">UoL-UT</strain>
    </source>
</reference>
<feature type="chain" id="PRO_5019340483" evidence="5">
    <location>
        <begin position="20"/>
        <end position="336"/>
    </location>
</feature>
<organism evidence="7 8">
    <name type="scientific">Leptotrombidium deliense</name>
    <dbReference type="NCBI Taxonomy" id="299467"/>
    <lineage>
        <taxon>Eukaryota</taxon>
        <taxon>Metazoa</taxon>
        <taxon>Ecdysozoa</taxon>
        <taxon>Arthropoda</taxon>
        <taxon>Chelicerata</taxon>
        <taxon>Arachnida</taxon>
        <taxon>Acari</taxon>
        <taxon>Acariformes</taxon>
        <taxon>Trombidiformes</taxon>
        <taxon>Prostigmata</taxon>
        <taxon>Anystina</taxon>
        <taxon>Parasitengona</taxon>
        <taxon>Trombiculoidea</taxon>
        <taxon>Trombiculidae</taxon>
        <taxon>Leptotrombidium</taxon>
    </lineage>
</organism>
<feature type="domain" description="Lipase" evidence="6">
    <location>
        <begin position="52"/>
        <end position="313"/>
    </location>
</feature>
<dbReference type="GO" id="GO:0016298">
    <property type="term" value="F:lipase activity"/>
    <property type="evidence" value="ECO:0007669"/>
    <property type="project" value="InterPro"/>
</dbReference>
<dbReference type="PRINTS" id="PR00821">
    <property type="entry name" value="TAGLIPASE"/>
</dbReference>
<protein>
    <submittedName>
        <fullName evidence="7">Pancreatic triacylglycerol lipase-like protein</fullName>
    </submittedName>
</protein>
<dbReference type="PANTHER" id="PTHR11610">
    <property type="entry name" value="LIPASE"/>
    <property type="match status" value="1"/>
</dbReference>
<evidence type="ECO:0000256" key="3">
    <source>
        <dbReference type="ARBA" id="ARBA00022525"/>
    </source>
</evidence>
<sequence>MISNILAIYIFILTKSISADTPGVCSGKIFSDIGYVAAVHPYKCGSPNCVHAKEFECKYYIYDFHNRNNGVIVDNKFENLKNINLTRNVWNVFITHGWLSGIEKNAYFKEAKDLYFKKLKNEVNVILVDWSEGAVINYKQAVANTRVIGKRIALLIEKLIPYGLQLNNTVLNGHSLGAHVMGLAGRTIFKKLGHKVSQINGEDPARPCFNDSGYHINASDATLVQIFHTDAGCCGTDKLSGHHDFYPNSGIKLPACITTIQNHGKILKFLSVDHQEFGECQPIAYRCDNYQSFIKGRCTECGEGSDCKLFGYGHQIGDTLLFPRISRKYFINEMLL</sequence>
<name>A0A443S219_9ACAR</name>
<dbReference type="Pfam" id="PF00151">
    <property type="entry name" value="Lipase"/>
    <property type="match status" value="1"/>
</dbReference>
<feature type="signal peptide" evidence="5">
    <location>
        <begin position="1"/>
        <end position="19"/>
    </location>
</feature>
<comment type="caution">
    <text evidence="7">The sequence shown here is derived from an EMBL/GenBank/DDBJ whole genome shotgun (WGS) entry which is preliminary data.</text>
</comment>
<keyword evidence="3" id="KW-0964">Secreted</keyword>
<dbReference type="InterPro" id="IPR029058">
    <property type="entry name" value="AB_hydrolase_fold"/>
</dbReference>
<evidence type="ECO:0000259" key="6">
    <source>
        <dbReference type="Pfam" id="PF00151"/>
    </source>
</evidence>
<dbReference type="Proteomes" id="UP000288716">
    <property type="component" value="Unassembled WGS sequence"/>
</dbReference>
<comment type="subcellular location">
    <subcellularLocation>
        <location evidence="1">Secreted</location>
    </subcellularLocation>
</comment>
<dbReference type="EMBL" id="NCKV01011664">
    <property type="protein sequence ID" value="RWS21580.1"/>
    <property type="molecule type" value="Genomic_DNA"/>
</dbReference>
<dbReference type="InterPro" id="IPR000734">
    <property type="entry name" value="TAG_lipase"/>
</dbReference>
<evidence type="ECO:0000256" key="1">
    <source>
        <dbReference type="ARBA" id="ARBA00004613"/>
    </source>
</evidence>
<evidence type="ECO:0000313" key="8">
    <source>
        <dbReference type="Proteomes" id="UP000288716"/>
    </source>
</evidence>
<dbReference type="GO" id="GO:0005615">
    <property type="term" value="C:extracellular space"/>
    <property type="evidence" value="ECO:0007669"/>
    <property type="project" value="TreeGrafter"/>
</dbReference>
<dbReference type="OrthoDB" id="6422033at2759"/>
<dbReference type="VEuPathDB" id="VectorBase:LDEU010460"/>
<keyword evidence="5" id="KW-0732">Signal</keyword>
<keyword evidence="8" id="KW-1185">Reference proteome</keyword>
<dbReference type="AlphaFoldDB" id="A0A443S219"/>
<gene>
    <name evidence="7" type="ORF">B4U80_09187</name>
</gene>
<evidence type="ECO:0000256" key="5">
    <source>
        <dbReference type="SAM" id="SignalP"/>
    </source>
</evidence>
<accession>A0A443S219</accession>
<dbReference type="InterPro" id="IPR013818">
    <property type="entry name" value="Lipase"/>
</dbReference>